<feature type="transmembrane region" description="Helical" evidence="7">
    <location>
        <begin position="139"/>
        <end position="157"/>
    </location>
</feature>
<dbReference type="PANTHER" id="PTHR33885:SF3">
    <property type="entry name" value="PHAGE SHOCK PROTEIN C"/>
    <property type="match status" value="1"/>
</dbReference>
<feature type="region of interest" description="Disordered" evidence="6">
    <location>
        <begin position="1"/>
        <end position="31"/>
    </location>
</feature>
<evidence type="ECO:0000256" key="4">
    <source>
        <dbReference type="ARBA" id="ARBA00022989"/>
    </source>
</evidence>
<dbReference type="InterPro" id="IPR007168">
    <property type="entry name" value="Phageshock_PspC_N"/>
</dbReference>
<feature type="transmembrane region" description="Helical" evidence="7">
    <location>
        <begin position="65"/>
        <end position="92"/>
    </location>
</feature>
<keyword evidence="3 7" id="KW-0812">Transmembrane</keyword>
<proteinExistence type="predicted"/>
<dbReference type="InterPro" id="IPR052027">
    <property type="entry name" value="PspC"/>
</dbReference>
<protein>
    <submittedName>
        <fullName evidence="9">PspC domain-containing protein</fullName>
    </submittedName>
</protein>
<feature type="transmembrane region" description="Helical" evidence="7">
    <location>
        <begin position="294"/>
        <end position="312"/>
    </location>
</feature>
<evidence type="ECO:0000256" key="5">
    <source>
        <dbReference type="ARBA" id="ARBA00023136"/>
    </source>
</evidence>
<comment type="subcellular location">
    <subcellularLocation>
        <location evidence="1">Cell membrane</location>
        <topology evidence="1">Single-pass membrane protein</topology>
    </subcellularLocation>
</comment>
<keyword evidence="2" id="KW-1003">Cell membrane</keyword>
<feature type="transmembrane region" description="Helical" evidence="7">
    <location>
        <begin position="113"/>
        <end position="133"/>
    </location>
</feature>
<organism evidence="9 10">
    <name type="scientific">Angustibacter luteus</name>
    <dbReference type="NCBI Taxonomy" id="658456"/>
    <lineage>
        <taxon>Bacteria</taxon>
        <taxon>Bacillati</taxon>
        <taxon>Actinomycetota</taxon>
        <taxon>Actinomycetes</taxon>
        <taxon>Kineosporiales</taxon>
        <taxon>Kineosporiaceae</taxon>
    </lineage>
</organism>
<accession>A0ABW1JGK1</accession>
<keyword evidence="10" id="KW-1185">Reference proteome</keyword>
<evidence type="ECO:0000313" key="10">
    <source>
        <dbReference type="Proteomes" id="UP001596189"/>
    </source>
</evidence>
<reference evidence="10" key="1">
    <citation type="journal article" date="2019" name="Int. J. Syst. Evol. Microbiol.">
        <title>The Global Catalogue of Microorganisms (GCM) 10K type strain sequencing project: providing services to taxonomists for standard genome sequencing and annotation.</title>
        <authorList>
            <consortium name="The Broad Institute Genomics Platform"/>
            <consortium name="The Broad Institute Genome Sequencing Center for Infectious Disease"/>
            <person name="Wu L."/>
            <person name="Ma J."/>
        </authorList>
    </citation>
    <scope>NUCLEOTIDE SEQUENCE [LARGE SCALE GENOMIC DNA]</scope>
    <source>
        <strain evidence="10">KACC 14249</strain>
    </source>
</reference>
<feature type="compositionally biased region" description="Pro residues" evidence="6">
    <location>
        <begin position="211"/>
        <end position="233"/>
    </location>
</feature>
<evidence type="ECO:0000313" key="9">
    <source>
        <dbReference type="EMBL" id="MFC6008017.1"/>
    </source>
</evidence>
<evidence type="ECO:0000256" key="6">
    <source>
        <dbReference type="SAM" id="MobiDB-lite"/>
    </source>
</evidence>
<name>A0ABW1JGK1_9ACTN</name>
<keyword evidence="4 7" id="KW-1133">Transmembrane helix</keyword>
<dbReference type="PANTHER" id="PTHR33885">
    <property type="entry name" value="PHAGE SHOCK PROTEIN C"/>
    <property type="match status" value="1"/>
</dbReference>
<keyword evidence="5 7" id="KW-0472">Membrane</keyword>
<evidence type="ECO:0000256" key="7">
    <source>
        <dbReference type="SAM" id="Phobius"/>
    </source>
</evidence>
<evidence type="ECO:0000256" key="1">
    <source>
        <dbReference type="ARBA" id="ARBA00004162"/>
    </source>
</evidence>
<evidence type="ECO:0000256" key="3">
    <source>
        <dbReference type="ARBA" id="ARBA00022692"/>
    </source>
</evidence>
<dbReference type="Proteomes" id="UP001596189">
    <property type="component" value="Unassembled WGS sequence"/>
</dbReference>
<dbReference type="RefSeq" id="WP_345715294.1">
    <property type="nucleotide sequence ID" value="NZ_BAABFP010000002.1"/>
</dbReference>
<comment type="caution">
    <text evidence="9">The sequence shown here is derived from an EMBL/GenBank/DDBJ whole genome shotgun (WGS) entry which is preliminary data.</text>
</comment>
<gene>
    <name evidence="9" type="ORF">ACFQDO_12850</name>
</gene>
<dbReference type="EMBL" id="JBHSRD010000004">
    <property type="protein sequence ID" value="MFC6008017.1"/>
    <property type="molecule type" value="Genomic_DNA"/>
</dbReference>
<feature type="transmembrane region" description="Helical" evidence="7">
    <location>
        <begin position="240"/>
        <end position="263"/>
    </location>
</feature>
<dbReference type="Pfam" id="PF04024">
    <property type="entry name" value="PspC"/>
    <property type="match status" value="1"/>
</dbReference>
<feature type="region of interest" description="Disordered" evidence="6">
    <location>
        <begin position="206"/>
        <end position="235"/>
    </location>
</feature>
<feature type="domain" description="Phage shock protein PspC N-terminal" evidence="8">
    <location>
        <begin position="39"/>
        <end position="94"/>
    </location>
</feature>
<feature type="transmembrane region" description="Helical" evidence="7">
    <location>
        <begin position="269"/>
        <end position="287"/>
    </location>
</feature>
<sequence length="438" mass="45148">MDENQPHAEPQAEPQAAPPPPSGPTSSSTSDQILDQLRGLRRSTDDKVIAGVAGGLGRSLGIDPLLLRVVLAVLVLFGGSGIVLYALAWLLVPQDDGTPSVGQQALDRPRFRPSGSTVWLAIILVVAVSIGVVGAFSQWHGPVLLTLAVVALLVLLLRQDDRTSRAANAPAPEYAPAAAPTYAAAAAPTYAATAAPTYAAPTTAMPTAGAPVPPQPPTWAAPVPPPPPLPPRPPKPRSHLFGITFSLGLIALGVLGAADLYGADVPTGAYPALALGIVGLGLLVGAWFGRARGLIFWGILLVPVMLVATIAGEARSISHRAVDKNVVVTQVDQLPSDDRYGAGQVEYDLTGLDLTGQTASMGAQMGFGEIVVTVPRTMDVHLTSRVGVGGLTLFGQESGGVNERIVRVDNGPDGVGGGQLDLDLYAGFGHLEVRRATS</sequence>
<evidence type="ECO:0000259" key="8">
    <source>
        <dbReference type="Pfam" id="PF04024"/>
    </source>
</evidence>
<evidence type="ECO:0000256" key="2">
    <source>
        <dbReference type="ARBA" id="ARBA00022475"/>
    </source>
</evidence>